<dbReference type="GO" id="GO:0009279">
    <property type="term" value="C:cell outer membrane"/>
    <property type="evidence" value="ECO:0007669"/>
    <property type="project" value="UniProtKB-SubCell"/>
</dbReference>
<accession>A0A2S9J0X3</accession>
<keyword evidence="6 8" id="KW-0472">Membrane</keyword>
<evidence type="ECO:0000259" key="11">
    <source>
        <dbReference type="Pfam" id="PF00593"/>
    </source>
</evidence>
<dbReference type="Gene3D" id="2.170.130.10">
    <property type="entry name" value="TonB-dependent receptor, plug domain"/>
    <property type="match status" value="1"/>
</dbReference>
<protein>
    <submittedName>
        <fullName evidence="13">SusC/RagA family TonB-linked outer membrane protein</fullName>
    </submittedName>
</protein>
<keyword evidence="4 8" id="KW-0812">Transmembrane</keyword>
<evidence type="ECO:0000256" key="6">
    <source>
        <dbReference type="ARBA" id="ARBA00023136"/>
    </source>
</evidence>
<dbReference type="PROSITE" id="PS52016">
    <property type="entry name" value="TONB_DEPENDENT_REC_3"/>
    <property type="match status" value="1"/>
</dbReference>
<reference evidence="13 14" key="1">
    <citation type="submission" date="2018-02" db="EMBL/GenBank/DDBJ databases">
        <title>The draft genome of Sphingobacterium sp. 5JN-11.</title>
        <authorList>
            <person name="Liu L."/>
            <person name="Li L."/>
            <person name="Liang L."/>
            <person name="Zhang X."/>
            <person name="Wang T."/>
        </authorList>
    </citation>
    <scope>NUCLEOTIDE SEQUENCE [LARGE SCALE GENOMIC DNA]</scope>
    <source>
        <strain evidence="13 14">5JN-11</strain>
    </source>
</reference>
<evidence type="ECO:0000313" key="13">
    <source>
        <dbReference type="EMBL" id="PRD46435.1"/>
    </source>
</evidence>
<feature type="signal peptide" evidence="10">
    <location>
        <begin position="1"/>
        <end position="21"/>
    </location>
</feature>
<keyword evidence="2 8" id="KW-0813">Transport</keyword>
<dbReference type="InterPro" id="IPR039426">
    <property type="entry name" value="TonB-dep_rcpt-like"/>
</dbReference>
<dbReference type="Pfam" id="PF00593">
    <property type="entry name" value="TonB_dep_Rec_b-barrel"/>
    <property type="match status" value="1"/>
</dbReference>
<dbReference type="Pfam" id="PF13715">
    <property type="entry name" value="CarbopepD_reg_2"/>
    <property type="match status" value="1"/>
</dbReference>
<evidence type="ECO:0000256" key="1">
    <source>
        <dbReference type="ARBA" id="ARBA00004571"/>
    </source>
</evidence>
<dbReference type="InterPro" id="IPR023997">
    <property type="entry name" value="TonB-dep_OMP_SusC/RagA_CS"/>
</dbReference>
<gene>
    <name evidence="13" type="ORF">C5745_15835</name>
</gene>
<feature type="chain" id="PRO_5015443921" evidence="10">
    <location>
        <begin position="22"/>
        <end position="1058"/>
    </location>
</feature>
<dbReference type="Gene3D" id="2.40.170.20">
    <property type="entry name" value="TonB-dependent receptor, beta-barrel domain"/>
    <property type="match status" value="1"/>
</dbReference>
<dbReference type="Gene3D" id="2.60.40.1120">
    <property type="entry name" value="Carboxypeptidase-like, regulatory domain"/>
    <property type="match status" value="1"/>
</dbReference>
<dbReference type="InterPro" id="IPR008969">
    <property type="entry name" value="CarboxyPept-like_regulatory"/>
</dbReference>
<dbReference type="Pfam" id="PF07715">
    <property type="entry name" value="Plug"/>
    <property type="match status" value="1"/>
</dbReference>
<dbReference type="InterPro" id="IPR000531">
    <property type="entry name" value="Beta-barrel_TonB"/>
</dbReference>
<evidence type="ECO:0000256" key="3">
    <source>
        <dbReference type="ARBA" id="ARBA00022452"/>
    </source>
</evidence>
<sequence length="1058" mass="115993">MKQKLLSLIFVLTCLIGVSFAQSRQVSGRVTSAKEGSPVGGVSVAVVGTSTATQTNENGDYTIEVPNAGASLIFSYVGFLSQRINVNGQTVIDIQLESDETELDEVVVVAYGTARKSEVTGSIATIGSDDLEKRTVTNISNALAGMAPGISVSSGNGQPGSGANVRLRGIGSMNASSEPLYVVDGAPFDGNIGDIMGADIESISILKDATSAALYGSRAGNGVIMITTKKGRGTPKLNVSLQQGISQRGIQEYETIGTFDYYPTVFQALKHSEMFSGDRLSGEEASQAALAAIKNELAYNPFDVPDDQILDIKGRMNPNAGLKYDDFDWFDAIQRTGKRTDANLNVAGSADNSDYYVSLGYLNDQGYVLNSDFQRFNGRVNVNSQIKDWLRTGVNISGSTSTGTLAVDASTGNGNSYVNPFNFIRGLGSIYPVHAYDHTTGAPIVDEVTGTHYYDYGMHPGAINRPGGASAGRHVVYETMLNDRINKRTMLGGRAFAEVKFLKDFTFTPSISLDITNRNWDYTYNPIVGDGVSYNGLVYGLNDVTRSYTFNQVLSYRKSLDGVHNISALAGHENYDYQFNRKTATKTGQVTGGITEFDNYVTPFSTTGYKNVNRIESWFAKGSYNYDEKYFFDGSVRRDGSSIFSRSKRWGTFFSIGGAWAISKEDFMQDVSWVNDLRLKSSYGQVGNNHLLDANNNRIYFGYQALYELGYNNGTLPGTILYSLANPNLTWETSSTFNLGLDFSLFSNRLRGELEFYRRGSDQLLMTVPLPLSAAVSSQFRNVGAMYNRGFEISLTGDLIRKQNFTWTLTKNLTTFKNEITKMPAETPVITSGTKRREVGRDYYSFWLRQYAGVDPSDGSSLYIPAEGTASEHIRSVDGVDYVVNQNYARFGYAGTSIPDLVGSIMNTFNYKGIGMSFLLNYQIGGKMYDSQYAGLMSTNSFGKSYHIDALKAWTTDNTTSGIPRLDQSNSANINAASDRWLIDASYFSIRNVNVSYNLPSNWLNAIDMSSARVFLTGENLALFTKRRGMNPTEGFDGTNNTTYLPTRIFSVGINASF</sequence>
<dbReference type="Proteomes" id="UP000239711">
    <property type="component" value="Unassembled WGS sequence"/>
</dbReference>
<dbReference type="InterPro" id="IPR037066">
    <property type="entry name" value="Plug_dom_sf"/>
</dbReference>
<evidence type="ECO:0000256" key="8">
    <source>
        <dbReference type="PROSITE-ProRule" id="PRU01360"/>
    </source>
</evidence>
<feature type="domain" description="TonB-dependent receptor plug" evidence="12">
    <location>
        <begin position="116"/>
        <end position="223"/>
    </location>
</feature>
<dbReference type="InterPro" id="IPR036942">
    <property type="entry name" value="Beta-barrel_TonB_sf"/>
</dbReference>
<dbReference type="InterPro" id="IPR023996">
    <property type="entry name" value="TonB-dep_OMP_SusC/RagA"/>
</dbReference>
<organism evidence="13 14">
    <name type="scientific">Sphingobacterium haloxyli</name>
    <dbReference type="NCBI Taxonomy" id="2100533"/>
    <lineage>
        <taxon>Bacteria</taxon>
        <taxon>Pseudomonadati</taxon>
        <taxon>Bacteroidota</taxon>
        <taxon>Sphingobacteriia</taxon>
        <taxon>Sphingobacteriales</taxon>
        <taxon>Sphingobacteriaceae</taxon>
        <taxon>Sphingobacterium</taxon>
    </lineage>
</organism>
<evidence type="ECO:0000256" key="10">
    <source>
        <dbReference type="SAM" id="SignalP"/>
    </source>
</evidence>
<evidence type="ECO:0000256" key="7">
    <source>
        <dbReference type="ARBA" id="ARBA00023237"/>
    </source>
</evidence>
<dbReference type="InterPro" id="IPR012910">
    <property type="entry name" value="Plug_dom"/>
</dbReference>
<evidence type="ECO:0000256" key="4">
    <source>
        <dbReference type="ARBA" id="ARBA00022692"/>
    </source>
</evidence>
<dbReference type="OrthoDB" id="9768177at2"/>
<evidence type="ECO:0000313" key="14">
    <source>
        <dbReference type="Proteomes" id="UP000239711"/>
    </source>
</evidence>
<name>A0A2S9J0X3_9SPHI</name>
<evidence type="ECO:0000259" key="12">
    <source>
        <dbReference type="Pfam" id="PF07715"/>
    </source>
</evidence>
<keyword evidence="7 8" id="KW-0998">Cell outer membrane</keyword>
<dbReference type="RefSeq" id="WP_105717978.1">
    <property type="nucleotide sequence ID" value="NZ_PVBQ01000014.1"/>
</dbReference>
<comment type="subcellular location">
    <subcellularLocation>
        <location evidence="1 8">Cell outer membrane</location>
        <topology evidence="1 8">Multi-pass membrane protein</topology>
    </subcellularLocation>
</comment>
<dbReference type="SUPFAM" id="SSF56935">
    <property type="entry name" value="Porins"/>
    <property type="match status" value="1"/>
</dbReference>
<keyword evidence="14" id="KW-1185">Reference proteome</keyword>
<dbReference type="NCBIfam" id="TIGR04057">
    <property type="entry name" value="SusC_RagA_signa"/>
    <property type="match status" value="1"/>
</dbReference>
<keyword evidence="3 8" id="KW-1134">Transmembrane beta strand</keyword>
<dbReference type="EMBL" id="PVBQ01000014">
    <property type="protein sequence ID" value="PRD46435.1"/>
    <property type="molecule type" value="Genomic_DNA"/>
</dbReference>
<dbReference type="AlphaFoldDB" id="A0A2S9J0X3"/>
<dbReference type="SUPFAM" id="SSF49464">
    <property type="entry name" value="Carboxypeptidase regulatory domain-like"/>
    <property type="match status" value="1"/>
</dbReference>
<evidence type="ECO:0000256" key="5">
    <source>
        <dbReference type="ARBA" id="ARBA00023077"/>
    </source>
</evidence>
<proteinExistence type="inferred from homology"/>
<comment type="similarity">
    <text evidence="8 9">Belongs to the TonB-dependent receptor family.</text>
</comment>
<keyword evidence="10" id="KW-0732">Signal</keyword>
<evidence type="ECO:0000256" key="9">
    <source>
        <dbReference type="RuleBase" id="RU003357"/>
    </source>
</evidence>
<comment type="caution">
    <text evidence="13">The sequence shown here is derived from an EMBL/GenBank/DDBJ whole genome shotgun (WGS) entry which is preliminary data.</text>
</comment>
<feature type="domain" description="TonB-dependent receptor-like beta-barrel" evidence="11">
    <location>
        <begin position="449"/>
        <end position="1021"/>
    </location>
</feature>
<dbReference type="NCBIfam" id="TIGR04056">
    <property type="entry name" value="OMP_RagA_SusC"/>
    <property type="match status" value="1"/>
</dbReference>
<keyword evidence="5 9" id="KW-0798">TonB box</keyword>
<evidence type="ECO:0000256" key="2">
    <source>
        <dbReference type="ARBA" id="ARBA00022448"/>
    </source>
</evidence>